<evidence type="ECO:0000259" key="1">
    <source>
        <dbReference type="PROSITE" id="PS50943"/>
    </source>
</evidence>
<dbReference type="AlphaFoldDB" id="A0A9D1GIA3"/>
<accession>A0A9D1GIA3</accession>
<dbReference type="GO" id="GO:0006189">
    <property type="term" value="P:'de novo' IMP biosynthetic process"/>
    <property type="evidence" value="ECO:0007669"/>
    <property type="project" value="InterPro"/>
</dbReference>
<protein>
    <submittedName>
        <fullName evidence="2">Helix-turn-helix domain-containing protein</fullName>
    </submittedName>
</protein>
<reference evidence="2" key="2">
    <citation type="journal article" date="2021" name="PeerJ">
        <title>Extensive microbial diversity within the chicken gut microbiome revealed by metagenomics and culture.</title>
        <authorList>
            <person name="Gilroy R."/>
            <person name="Ravi A."/>
            <person name="Getino M."/>
            <person name="Pursley I."/>
            <person name="Horton D.L."/>
            <person name="Alikhan N.F."/>
            <person name="Baker D."/>
            <person name="Gharbi K."/>
            <person name="Hall N."/>
            <person name="Watson M."/>
            <person name="Adriaenssens E.M."/>
            <person name="Foster-Nyarko E."/>
            <person name="Jarju S."/>
            <person name="Secka A."/>
            <person name="Antonio M."/>
            <person name="Oren A."/>
            <person name="Chaudhuri R.R."/>
            <person name="La Ragione R."/>
            <person name="Hildebrand F."/>
            <person name="Pallen M.J."/>
        </authorList>
    </citation>
    <scope>NUCLEOTIDE SEQUENCE</scope>
    <source>
        <strain evidence="2">CHK123-3438</strain>
    </source>
</reference>
<sequence>MLDKKSVGRRIAYYRKDKGFTQKELADSLNISFQSVSKWEAGYSFPTVEMLYEMANILNVTVDLLLNDSVWENRWIRYLDTGLDTKKLYELKRELLKLNSDDERIFSAGYADAYLFRMDTSGMKEPIYASITCTPGSKEKLAAEYRYNREICADVVSGTINFLLQYGVESMILKGMIVCGNYNQDQLRLMAEAMKEQCQKNDVMFAGMEIAAQPVNYGTEEYHINVTVTGVQDREKILDGSQIREGDILIGIRTDGIDGTNYPIIKVMLDRNPRLFQEKMEEGHSFLDELLKPGRAFTGEIRALQQRGLLHGAVRTQNSILKRRSWKGVPEGLGACIDLCAVPVFPLHRFLFQQDMIGERVFPYHFNMGIGMIAVVPEDGWKEAMEMIGQMSPCWRIGRIMKDTGHEGEKVWTEGRILW</sequence>
<dbReference type="InterPro" id="IPR036676">
    <property type="entry name" value="PurM-like_C_sf"/>
</dbReference>
<reference evidence="2" key="1">
    <citation type="submission" date="2020-10" db="EMBL/GenBank/DDBJ databases">
        <authorList>
            <person name="Gilroy R."/>
        </authorList>
    </citation>
    <scope>NUCLEOTIDE SEQUENCE</scope>
    <source>
        <strain evidence="2">CHK123-3438</strain>
    </source>
</reference>
<dbReference type="SUPFAM" id="SSF55326">
    <property type="entry name" value="PurM N-terminal domain-like"/>
    <property type="match status" value="1"/>
</dbReference>
<dbReference type="CDD" id="cd00093">
    <property type="entry name" value="HTH_XRE"/>
    <property type="match status" value="1"/>
</dbReference>
<dbReference type="InterPro" id="IPR010982">
    <property type="entry name" value="Lambda_DNA-bd_dom_sf"/>
</dbReference>
<dbReference type="PANTHER" id="PTHR10520:SF12">
    <property type="entry name" value="TRIFUNCTIONAL PURINE BIOSYNTHETIC PROTEIN ADENOSINE-3"/>
    <property type="match status" value="1"/>
</dbReference>
<feature type="domain" description="HTH cro/C1-type" evidence="1">
    <location>
        <begin position="11"/>
        <end position="65"/>
    </location>
</feature>
<evidence type="ECO:0000313" key="2">
    <source>
        <dbReference type="EMBL" id="HIT41490.1"/>
    </source>
</evidence>
<comment type="caution">
    <text evidence="2">The sequence shown here is derived from an EMBL/GenBank/DDBJ whole genome shotgun (WGS) entry which is preliminary data.</text>
</comment>
<dbReference type="Pfam" id="PF01381">
    <property type="entry name" value="HTH_3"/>
    <property type="match status" value="1"/>
</dbReference>
<dbReference type="GO" id="GO:0046084">
    <property type="term" value="P:adenine biosynthetic process"/>
    <property type="evidence" value="ECO:0007669"/>
    <property type="project" value="TreeGrafter"/>
</dbReference>
<dbReference type="Gene3D" id="1.10.260.40">
    <property type="entry name" value="lambda repressor-like DNA-binding domains"/>
    <property type="match status" value="1"/>
</dbReference>
<dbReference type="GO" id="GO:0003677">
    <property type="term" value="F:DNA binding"/>
    <property type="evidence" value="ECO:0007669"/>
    <property type="project" value="InterPro"/>
</dbReference>
<dbReference type="InterPro" id="IPR004733">
    <property type="entry name" value="PurM_cligase"/>
</dbReference>
<dbReference type="GO" id="GO:0004637">
    <property type="term" value="F:phosphoribosylamine-glycine ligase activity"/>
    <property type="evidence" value="ECO:0007669"/>
    <property type="project" value="TreeGrafter"/>
</dbReference>
<dbReference type="PANTHER" id="PTHR10520">
    <property type="entry name" value="TRIFUNCTIONAL PURINE BIOSYNTHETIC PROTEIN ADENOSINE-3-RELATED"/>
    <property type="match status" value="1"/>
</dbReference>
<dbReference type="Proteomes" id="UP000886860">
    <property type="component" value="Unassembled WGS sequence"/>
</dbReference>
<dbReference type="EMBL" id="DVKS01000086">
    <property type="protein sequence ID" value="HIT41490.1"/>
    <property type="molecule type" value="Genomic_DNA"/>
</dbReference>
<dbReference type="Gene3D" id="3.90.650.10">
    <property type="entry name" value="PurM-like C-terminal domain"/>
    <property type="match status" value="1"/>
</dbReference>
<dbReference type="SUPFAM" id="SSF56042">
    <property type="entry name" value="PurM C-terminal domain-like"/>
    <property type="match status" value="1"/>
</dbReference>
<name>A0A9D1GIA3_9FIRM</name>
<dbReference type="PROSITE" id="PS50943">
    <property type="entry name" value="HTH_CROC1"/>
    <property type="match status" value="1"/>
</dbReference>
<dbReference type="SMART" id="SM00530">
    <property type="entry name" value="HTH_XRE"/>
    <property type="match status" value="1"/>
</dbReference>
<gene>
    <name evidence="2" type="ORF">IAB60_05185</name>
</gene>
<organism evidence="2 3">
    <name type="scientific">Candidatus Caccovicinus merdipullorum</name>
    <dbReference type="NCBI Taxonomy" id="2840724"/>
    <lineage>
        <taxon>Bacteria</taxon>
        <taxon>Bacillati</taxon>
        <taxon>Bacillota</taxon>
        <taxon>Clostridia</taxon>
        <taxon>Eubacteriales</taxon>
        <taxon>Candidatus Caccovicinus</taxon>
    </lineage>
</organism>
<dbReference type="Gene3D" id="3.30.1330.10">
    <property type="entry name" value="PurM-like, N-terminal domain"/>
    <property type="match status" value="1"/>
</dbReference>
<dbReference type="InterPro" id="IPR036921">
    <property type="entry name" value="PurM-like_N_sf"/>
</dbReference>
<dbReference type="InterPro" id="IPR001387">
    <property type="entry name" value="Cro/C1-type_HTH"/>
</dbReference>
<dbReference type="SUPFAM" id="SSF47413">
    <property type="entry name" value="lambda repressor-like DNA-binding domains"/>
    <property type="match status" value="1"/>
</dbReference>
<dbReference type="GO" id="GO:0005829">
    <property type="term" value="C:cytosol"/>
    <property type="evidence" value="ECO:0007669"/>
    <property type="project" value="TreeGrafter"/>
</dbReference>
<evidence type="ECO:0000313" key="3">
    <source>
        <dbReference type="Proteomes" id="UP000886860"/>
    </source>
</evidence>
<proteinExistence type="predicted"/>
<dbReference type="GO" id="GO:0004641">
    <property type="term" value="F:phosphoribosylformylglycinamidine cyclo-ligase activity"/>
    <property type="evidence" value="ECO:0007669"/>
    <property type="project" value="InterPro"/>
</dbReference>